<dbReference type="EMBL" id="CM046388">
    <property type="protein sequence ID" value="KAI8570526.1"/>
    <property type="molecule type" value="Genomic_DNA"/>
</dbReference>
<sequence length="122" mass="13946">MTDLESELWALRDGLQLAYNNQLTPLCVEMDAKAVIQLIMDCKCLMRQLRVEKIDHIYREGNKCADVIASTSFDDALDFHVHDLFFDPHVHDLAPDCINSQLCEDANGVWNILDSCMTLNFI</sequence>
<reference evidence="1" key="1">
    <citation type="submission" date="2022-02" db="EMBL/GenBank/DDBJ databases">
        <title>Plant Genome Project.</title>
        <authorList>
            <person name="Zhang R.-G."/>
        </authorList>
    </citation>
    <scope>NUCLEOTIDE SEQUENCE</scope>
    <source>
        <strain evidence="1">AT1</strain>
    </source>
</reference>
<name>A0ACC0PZD7_RHOML</name>
<organism evidence="1 2">
    <name type="scientific">Rhododendron molle</name>
    <name type="common">Chinese azalea</name>
    <name type="synonym">Azalea mollis</name>
    <dbReference type="NCBI Taxonomy" id="49168"/>
    <lineage>
        <taxon>Eukaryota</taxon>
        <taxon>Viridiplantae</taxon>
        <taxon>Streptophyta</taxon>
        <taxon>Embryophyta</taxon>
        <taxon>Tracheophyta</taxon>
        <taxon>Spermatophyta</taxon>
        <taxon>Magnoliopsida</taxon>
        <taxon>eudicotyledons</taxon>
        <taxon>Gunneridae</taxon>
        <taxon>Pentapetalae</taxon>
        <taxon>asterids</taxon>
        <taxon>Ericales</taxon>
        <taxon>Ericaceae</taxon>
        <taxon>Ericoideae</taxon>
        <taxon>Rhodoreae</taxon>
        <taxon>Rhododendron</taxon>
    </lineage>
</organism>
<proteinExistence type="predicted"/>
<accession>A0ACC0PZD7</accession>
<keyword evidence="2" id="KW-1185">Reference proteome</keyword>
<comment type="caution">
    <text evidence="1">The sequence shown here is derived from an EMBL/GenBank/DDBJ whole genome shotgun (WGS) entry which is preliminary data.</text>
</comment>
<gene>
    <name evidence="1" type="ORF">RHMOL_Rhmol01G0041300</name>
</gene>
<evidence type="ECO:0000313" key="1">
    <source>
        <dbReference type="EMBL" id="KAI8570526.1"/>
    </source>
</evidence>
<protein>
    <submittedName>
        <fullName evidence="1">Uncharacterized protein</fullName>
    </submittedName>
</protein>
<dbReference type="Proteomes" id="UP001062846">
    <property type="component" value="Chromosome 1"/>
</dbReference>
<evidence type="ECO:0000313" key="2">
    <source>
        <dbReference type="Proteomes" id="UP001062846"/>
    </source>
</evidence>